<dbReference type="GO" id="GO:0140359">
    <property type="term" value="F:ABC-type transporter activity"/>
    <property type="evidence" value="ECO:0007669"/>
    <property type="project" value="InterPro"/>
</dbReference>
<accession>A0A8J3G3L4</accession>
<feature type="transmembrane region" description="Helical" evidence="7">
    <location>
        <begin position="58"/>
        <end position="78"/>
    </location>
</feature>
<evidence type="ECO:0000256" key="5">
    <source>
        <dbReference type="ARBA" id="ARBA00022989"/>
    </source>
</evidence>
<dbReference type="SUPFAM" id="SSF52540">
    <property type="entry name" value="P-loop containing nucleoside triphosphate hydrolases"/>
    <property type="match status" value="1"/>
</dbReference>
<evidence type="ECO:0000256" key="6">
    <source>
        <dbReference type="ARBA" id="ARBA00023136"/>
    </source>
</evidence>
<dbReference type="PROSITE" id="PS50929">
    <property type="entry name" value="ABC_TM1F"/>
    <property type="match status" value="1"/>
</dbReference>
<dbReference type="InterPro" id="IPR039421">
    <property type="entry name" value="Type_1_exporter"/>
</dbReference>
<dbReference type="PROSITE" id="PS50893">
    <property type="entry name" value="ABC_TRANSPORTER_2"/>
    <property type="match status" value="1"/>
</dbReference>
<keyword evidence="3" id="KW-0547">Nucleotide-binding</keyword>
<keyword evidence="6 7" id="KW-0472">Membrane</keyword>
<dbReference type="PANTHER" id="PTHR24221">
    <property type="entry name" value="ATP-BINDING CASSETTE SUB-FAMILY B"/>
    <property type="match status" value="1"/>
</dbReference>
<evidence type="ECO:0000259" key="9">
    <source>
        <dbReference type="PROSITE" id="PS50929"/>
    </source>
</evidence>
<keyword evidence="5 7" id="KW-1133">Transmembrane helix</keyword>
<keyword evidence="4" id="KW-0067">ATP-binding</keyword>
<dbReference type="GO" id="GO:0005886">
    <property type="term" value="C:plasma membrane"/>
    <property type="evidence" value="ECO:0007669"/>
    <property type="project" value="UniProtKB-SubCell"/>
</dbReference>
<dbReference type="GO" id="GO:0034040">
    <property type="term" value="F:ATPase-coupled lipid transmembrane transporter activity"/>
    <property type="evidence" value="ECO:0007669"/>
    <property type="project" value="TreeGrafter"/>
</dbReference>
<dbReference type="RefSeq" id="WP_189499724.1">
    <property type="nucleotide sequence ID" value="NZ_BMZH01000032.1"/>
</dbReference>
<dbReference type="Pfam" id="PF00005">
    <property type="entry name" value="ABC_tran"/>
    <property type="match status" value="1"/>
</dbReference>
<evidence type="ECO:0000313" key="11">
    <source>
        <dbReference type="Proteomes" id="UP000634004"/>
    </source>
</evidence>
<keyword evidence="11" id="KW-1185">Reference proteome</keyword>
<evidence type="ECO:0000256" key="1">
    <source>
        <dbReference type="ARBA" id="ARBA00004651"/>
    </source>
</evidence>
<dbReference type="GO" id="GO:0016887">
    <property type="term" value="F:ATP hydrolysis activity"/>
    <property type="evidence" value="ECO:0007669"/>
    <property type="project" value="InterPro"/>
</dbReference>
<dbReference type="InterPro" id="IPR003439">
    <property type="entry name" value="ABC_transporter-like_ATP-bd"/>
</dbReference>
<dbReference type="GO" id="GO:0005524">
    <property type="term" value="F:ATP binding"/>
    <property type="evidence" value="ECO:0007669"/>
    <property type="project" value="UniProtKB-KW"/>
</dbReference>
<evidence type="ECO:0000256" key="3">
    <source>
        <dbReference type="ARBA" id="ARBA00022741"/>
    </source>
</evidence>
<evidence type="ECO:0000256" key="7">
    <source>
        <dbReference type="SAM" id="Phobius"/>
    </source>
</evidence>
<dbReference type="Gene3D" id="1.20.1560.10">
    <property type="entry name" value="ABC transporter type 1, transmembrane domain"/>
    <property type="match status" value="1"/>
</dbReference>
<proteinExistence type="predicted"/>
<keyword evidence="2 7" id="KW-0812">Transmembrane</keyword>
<evidence type="ECO:0000256" key="4">
    <source>
        <dbReference type="ARBA" id="ARBA00022840"/>
    </source>
</evidence>
<organism evidence="10 11">
    <name type="scientific">Algimonas arctica</name>
    <dbReference type="NCBI Taxonomy" id="1479486"/>
    <lineage>
        <taxon>Bacteria</taxon>
        <taxon>Pseudomonadati</taxon>
        <taxon>Pseudomonadota</taxon>
        <taxon>Alphaproteobacteria</taxon>
        <taxon>Maricaulales</taxon>
        <taxon>Robiginitomaculaceae</taxon>
        <taxon>Algimonas</taxon>
    </lineage>
</organism>
<comment type="caution">
    <text evidence="10">The sequence shown here is derived from an EMBL/GenBank/DDBJ whole genome shotgun (WGS) entry which is preliminary data.</text>
</comment>
<dbReference type="InterPro" id="IPR011527">
    <property type="entry name" value="ABC1_TM_dom"/>
</dbReference>
<evidence type="ECO:0000313" key="10">
    <source>
        <dbReference type="EMBL" id="GHB05873.1"/>
    </source>
</evidence>
<dbReference type="InterPro" id="IPR027417">
    <property type="entry name" value="P-loop_NTPase"/>
</dbReference>
<sequence>MRDTPSLSLMGWLRSLASAISAYIAPILGFTILANLLLLVSPFYMLQVYDRILTSGSIDTLIWLTVISVFLLGIYAAAEVGRRRLATLASVELDTIISDNMFTHFCDDPQEAIEIPSRLRYTARVKGFLSNQAILPFFDLPFAPLFIAILFVIHPLIGTIGLVGAVLMVVIAVTAEGATRATFLEVNQKDSQAFELALGLSRQRSAIVSMGLTEGALSRWKSIREEAHGIALNGGRAEVSFASSAKSVRQMLQILVLGAGGALAVQQQVSPGAIVAGSIILGRALAPIDQIVGGWKNITSIREAWDELGERVLRVNDGRADMPLSRPDPILLLDRLAIAPPASEEALIRPFRLQLQGGTLVTLLGPIGSGKTSLLQTVVGAWQPFSGKVVLGGRDVHAWASDDRGPYVGYVPQGVELLPGTIAQNIARMGKAEPEAVILAAQEAGAHAMILSLKNGYDTLIGPSATVPLSAGQTQLIGYARALFGEPVLLILDEPTANLDRDSAKHVIASLKEKAERGAIVFVATHDRAVIEQSETVLAIREGGVISADANRYLASLDSSARKDPQQISTGVGKTA</sequence>
<reference evidence="10" key="1">
    <citation type="journal article" date="2014" name="Int. J. Syst. Evol. Microbiol.">
        <title>Complete genome sequence of Corynebacterium casei LMG S-19264T (=DSM 44701T), isolated from a smear-ripened cheese.</title>
        <authorList>
            <consortium name="US DOE Joint Genome Institute (JGI-PGF)"/>
            <person name="Walter F."/>
            <person name="Albersmeier A."/>
            <person name="Kalinowski J."/>
            <person name="Ruckert C."/>
        </authorList>
    </citation>
    <scope>NUCLEOTIDE SEQUENCE</scope>
    <source>
        <strain evidence="10">KCTC 32513</strain>
    </source>
</reference>
<dbReference type="SMART" id="SM00382">
    <property type="entry name" value="AAA"/>
    <property type="match status" value="1"/>
</dbReference>
<evidence type="ECO:0000259" key="8">
    <source>
        <dbReference type="PROSITE" id="PS50893"/>
    </source>
</evidence>
<feature type="transmembrane region" description="Helical" evidence="7">
    <location>
        <begin position="20"/>
        <end position="46"/>
    </location>
</feature>
<dbReference type="InterPro" id="IPR036640">
    <property type="entry name" value="ABC1_TM_sf"/>
</dbReference>
<feature type="transmembrane region" description="Helical" evidence="7">
    <location>
        <begin position="145"/>
        <end position="173"/>
    </location>
</feature>
<gene>
    <name evidence="10" type="ORF">GCM10009069_30230</name>
</gene>
<protein>
    <submittedName>
        <fullName evidence="10">Peptidase</fullName>
    </submittedName>
</protein>
<dbReference type="EMBL" id="BMZH01000032">
    <property type="protein sequence ID" value="GHB05873.1"/>
    <property type="molecule type" value="Genomic_DNA"/>
</dbReference>
<dbReference type="AlphaFoldDB" id="A0A8J3G3L4"/>
<comment type="subcellular location">
    <subcellularLocation>
        <location evidence="1">Cell membrane</location>
        <topology evidence="1">Multi-pass membrane protein</topology>
    </subcellularLocation>
</comment>
<feature type="domain" description="ABC transporter" evidence="8">
    <location>
        <begin position="331"/>
        <end position="567"/>
    </location>
</feature>
<dbReference type="Gene3D" id="3.40.50.300">
    <property type="entry name" value="P-loop containing nucleotide triphosphate hydrolases"/>
    <property type="match status" value="1"/>
</dbReference>
<feature type="domain" description="ABC transmembrane type-1" evidence="9">
    <location>
        <begin position="27"/>
        <end position="300"/>
    </location>
</feature>
<evidence type="ECO:0000256" key="2">
    <source>
        <dbReference type="ARBA" id="ARBA00022692"/>
    </source>
</evidence>
<dbReference type="SUPFAM" id="SSF90123">
    <property type="entry name" value="ABC transporter transmembrane region"/>
    <property type="match status" value="1"/>
</dbReference>
<dbReference type="Proteomes" id="UP000634004">
    <property type="component" value="Unassembled WGS sequence"/>
</dbReference>
<dbReference type="PANTHER" id="PTHR24221:SF248">
    <property type="entry name" value="ABC TRANSPORTER TRANSMEMBRANE REGION"/>
    <property type="match status" value="1"/>
</dbReference>
<reference evidence="10" key="2">
    <citation type="submission" date="2020-09" db="EMBL/GenBank/DDBJ databases">
        <authorList>
            <person name="Sun Q."/>
            <person name="Kim S."/>
        </authorList>
    </citation>
    <scope>NUCLEOTIDE SEQUENCE</scope>
    <source>
        <strain evidence="10">KCTC 32513</strain>
    </source>
</reference>
<dbReference type="InterPro" id="IPR003593">
    <property type="entry name" value="AAA+_ATPase"/>
</dbReference>
<name>A0A8J3G3L4_9PROT</name>